<evidence type="ECO:0000313" key="1">
    <source>
        <dbReference type="EMBL" id="PIO66665.1"/>
    </source>
</evidence>
<proteinExistence type="predicted"/>
<sequence>MLKCEKLVMRRMRLRNALLIVVEIDDANKERSSINNTRGDAKLLAPRKNLLEAGLFGRHPVKNPLITAKSREAHLDGLMLTRTAVAKGCLERSIEVYDVRYGWSQVCATSCWSQIPSKAPATDCEEWQRCGDGAWHPPWQSTR</sequence>
<reference evidence="1 2" key="1">
    <citation type="submission" date="2015-09" db="EMBL/GenBank/DDBJ databases">
        <title>Draft genome of the parasitic nematode Teladorsagia circumcincta isolate WARC Sus (inbred).</title>
        <authorList>
            <person name="Mitreva M."/>
        </authorList>
    </citation>
    <scope>NUCLEOTIDE SEQUENCE [LARGE SCALE GENOMIC DNA]</scope>
    <source>
        <strain evidence="1 2">S</strain>
    </source>
</reference>
<dbReference type="AlphaFoldDB" id="A0A2G9U905"/>
<protein>
    <submittedName>
        <fullName evidence="1">Uncharacterized protein</fullName>
    </submittedName>
</protein>
<gene>
    <name evidence="1" type="ORF">TELCIR_11614</name>
</gene>
<accession>A0A2G9U905</accession>
<keyword evidence="2" id="KW-1185">Reference proteome</keyword>
<organism evidence="1 2">
    <name type="scientific">Teladorsagia circumcincta</name>
    <name type="common">Brown stomach worm</name>
    <name type="synonym">Ostertagia circumcincta</name>
    <dbReference type="NCBI Taxonomy" id="45464"/>
    <lineage>
        <taxon>Eukaryota</taxon>
        <taxon>Metazoa</taxon>
        <taxon>Ecdysozoa</taxon>
        <taxon>Nematoda</taxon>
        <taxon>Chromadorea</taxon>
        <taxon>Rhabditida</taxon>
        <taxon>Rhabditina</taxon>
        <taxon>Rhabditomorpha</taxon>
        <taxon>Strongyloidea</taxon>
        <taxon>Trichostrongylidae</taxon>
        <taxon>Teladorsagia</taxon>
    </lineage>
</organism>
<dbReference type="Proteomes" id="UP000230423">
    <property type="component" value="Unassembled WGS sequence"/>
</dbReference>
<dbReference type="EMBL" id="KZ348106">
    <property type="protein sequence ID" value="PIO66665.1"/>
    <property type="molecule type" value="Genomic_DNA"/>
</dbReference>
<evidence type="ECO:0000313" key="2">
    <source>
        <dbReference type="Proteomes" id="UP000230423"/>
    </source>
</evidence>
<name>A0A2G9U905_TELCI</name>